<evidence type="ECO:0000313" key="4">
    <source>
        <dbReference type="Proteomes" id="UP000198822"/>
    </source>
</evidence>
<name>A0A1G8BEM7_9MICO</name>
<keyword evidence="4" id="KW-1185">Reference proteome</keyword>
<reference evidence="4" key="1">
    <citation type="submission" date="2016-10" db="EMBL/GenBank/DDBJ databases">
        <authorList>
            <person name="Varghese N."/>
            <person name="Submissions S."/>
        </authorList>
    </citation>
    <scope>NUCLEOTIDE SEQUENCE [LARGE SCALE GENOMIC DNA]</scope>
    <source>
        <strain evidence="4">DSM 22002</strain>
    </source>
</reference>
<dbReference type="Proteomes" id="UP000198822">
    <property type="component" value="Chromosome I"/>
</dbReference>
<dbReference type="EMBL" id="LT629695">
    <property type="protein sequence ID" value="SDH31618.1"/>
    <property type="molecule type" value="Genomic_DNA"/>
</dbReference>
<evidence type="ECO:0000256" key="1">
    <source>
        <dbReference type="SAM" id="MobiDB-lite"/>
    </source>
</evidence>
<protein>
    <submittedName>
        <fullName evidence="3">Uncharacterized protein</fullName>
    </submittedName>
</protein>
<gene>
    <name evidence="3" type="ORF">SAMN04489720_0921</name>
</gene>
<evidence type="ECO:0000313" key="3">
    <source>
        <dbReference type="EMBL" id="SDH31618.1"/>
    </source>
</evidence>
<feature type="transmembrane region" description="Helical" evidence="2">
    <location>
        <begin position="43"/>
        <end position="60"/>
    </location>
</feature>
<keyword evidence="2" id="KW-0472">Membrane</keyword>
<dbReference type="RefSeq" id="WP_092502855.1">
    <property type="nucleotide sequence ID" value="NZ_LT629695.1"/>
</dbReference>
<dbReference type="STRING" id="399736.SAMN04489720_0921"/>
<organism evidence="3 4">
    <name type="scientific">Agrococcus jejuensis</name>
    <dbReference type="NCBI Taxonomy" id="399736"/>
    <lineage>
        <taxon>Bacteria</taxon>
        <taxon>Bacillati</taxon>
        <taxon>Actinomycetota</taxon>
        <taxon>Actinomycetes</taxon>
        <taxon>Micrococcales</taxon>
        <taxon>Microbacteriaceae</taxon>
        <taxon>Agrococcus</taxon>
    </lineage>
</organism>
<feature type="compositionally biased region" description="Basic and acidic residues" evidence="1">
    <location>
        <begin position="1"/>
        <end position="18"/>
    </location>
</feature>
<feature type="region of interest" description="Disordered" evidence="1">
    <location>
        <begin position="1"/>
        <end position="31"/>
    </location>
</feature>
<evidence type="ECO:0000256" key="2">
    <source>
        <dbReference type="SAM" id="Phobius"/>
    </source>
</evidence>
<proteinExistence type="predicted"/>
<accession>A0A1G8BEM7</accession>
<sequence length="61" mass="7184">MQQQRDPWDEHERDRIPPELDPAFSEFDDDRPSRTMANRLRPVIWIAALAALVAMTFTFVL</sequence>
<dbReference type="AlphaFoldDB" id="A0A1G8BEM7"/>
<keyword evidence="2" id="KW-0812">Transmembrane</keyword>
<keyword evidence="2" id="KW-1133">Transmembrane helix</keyword>
<dbReference type="OrthoDB" id="5121160at2"/>